<feature type="transmembrane region" description="Helical" evidence="1">
    <location>
        <begin position="380"/>
        <end position="402"/>
    </location>
</feature>
<sequence length="468" mass="52859">MKLNQKKDIENKDSVFYKAVWRWHFYAGVFVVPFMLILAITGIMMMYIGFFDGRDGERVIVPVPQDAVMISLEKQSKLAQSTISNSTLVELIMAPKKDRVNVFRLKLKDGSQTMVAVNPYTGEIVKDWKRRQGWYDLADNIHSDLLIGKTGDRILEIAAGFAIILIITGLYLWWPRGKKINKVLAFDFSLKGREFFKNFHSVLGAYVTIFLFLFLLSGMSWTGVWGAKLVQAWSTFPAQKWDKIPLSDKTHASLNHGPSEGMPWAIEHTPLPASGSKEGVKGTLKGEKVNIDSIERLATRLGFEGRYRVSFPKGETGVWTLNQDTMNSDAKNPFDDKTVHIDRYTGKVLAKVTFDDYSFAGKTMAVSIPLHMGLVTIWNLLINTIICLSVIDLSITGLIMWWKRRPTGSGFKLVAPPMPKNLPHWKNAMFLMLAVSLFFPLVGLTLIAVLVFDFLILSRVSVLRKVFV</sequence>
<dbReference type="RefSeq" id="WP_138152433.1">
    <property type="nucleotide sequence ID" value="NZ_VANU01000003.1"/>
</dbReference>
<dbReference type="PANTHER" id="PTHR34219">
    <property type="entry name" value="IRON-REGULATED INNER MEMBRANE PROTEIN-RELATED"/>
    <property type="match status" value="1"/>
</dbReference>
<keyword evidence="1" id="KW-0812">Transmembrane</keyword>
<evidence type="ECO:0000259" key="2">
    <source>
        <dbReference type="Pfam" id="PF03413"/>
    </source>
</evidence>
<dbReference type="EMBL" id="VANU01000003">
    <property type="protein sequence ID" value="TLP38438.1"/>
    <property type="molecule type" value="Genomic_DNA"/>
</dbReference>
<keyword evidence="1" id="KW-0472">Membrane</keyword>
<reference evidence="3 4" key="1">
    <citation type="submission" date="2019-05" db="EMBL/GenBank/DDBJ databases">
        <title>Arcobacter sp. nov., isolated from sea sediment.</title>
        <authorList>
            <person name="Kim W."/>
        </authorList>
    </citation>
    <scope>NUCLEOTIDE SEQUENCE [LARGE SCALE GENOMIC DNA]</scope>
    <source>
        <strain evidence="3 4">CAU 1517</strain>
    </source>
</reference>
<dbReference type="InterPro" id="IPR005625">
    <property type="entry name" value="PepSY-ass_TM"/>
</dbReference>
<keyword evidence="1" id="KW-1133">Transmembrane helix</keyword>
<evidence type="ECO:0000256" key="1">
    <source>
        <dbReference type="SAM" id="Phobius"/>
    </source>
</evidence>
<dbReference type="Proteomes" id="UP000308901">
    <property type="component" value="Unassembled WGS sequence"/>
</dbReference>
<dbReference type="Pfam" id="PF03929">
    <property type="entry name" value="PepSY_TM"/>
    <property type="match status" value="1"/>
</dbReference>
<accession>A0A5R8Y0Z1</accession>
<organism evidence="3 4">
    <name type="scientific">Arcobacter arenosus</name>
    <dbReference type="NCBI Taxonomy" id="2576037"/>
    <lineage>
        <taxon>Bacteria</taxon>
        <taxon>Pseudomonadati</taxon>
        <taxon>Campylobacterota</taxon>
        <taxon>Epsilonproteobacteria</taxon>
        <taxon>Campylobacterales</taxon>
        <taxon>Arcobacteraceae</taxon>
        <taxon>Arcobacter</taxon>
    </lineage>
</organism>
<evidence type="ECO:0000313" key="3">
    <source>
        <dbReference type="EMBL" id="TLP38438.1"/>
    </source>
</evidence>
<protein>
    <submittedName>
        <fullName evidence="3">PepSY domain-containing protein</fullName>
    </submittedName>
</protein>
<name>A0A5R8Y0Z1_9BACT</name>
<proteinExistence type="predicted"/>
<dbReference type="OrthoDB" id="9816402at2"/>
<evidence type="ECO:0000313" key="4">
    <source>
        <dbReference type="Proteomes" id="UP000308901"/>
    </source>
</evidence>
<feature type="domain" description="PepSY" evidence="2">
    <location>
        <begin position="70"/>
        <end position="128"/>
    </location>
</feature>
<dbReference type="Pfam" id="PF03413">
    <property type="entry name" value="PepSY"/>
    <property type="match status" value="1"/>
</dbReference>
<feature type="transmembrane region" description="Helical" evidence="1">
    <location>
        <begin position="203"/>
        <end position="224"/>
    </location>
</feature>
<keyword evidence="4" id="KW-1185">Reference proteome</keyword>
<dbReference type="InterPro" id="IPR025711">
    <property type="entry name" value="PepSY"/>
</dbReference>
<feature type="transmembrane region" description="Helical" evidence="1">
    <location>
        <begin position="154"/>
        <end position="174"/>
    </location>
</feature>
<dbReference type="PANTHER" id="PTHR34219:SF1">
    <property type="entry name" value="PEPSY DOMAIN-CONTAINING PROTEIN"/>
    <property type="match status" value="1"/>
</dbReference>
<gene>
    <name evidence="3" type="ORF">FDK22_08180</name>
</gene>
<feature type="transmembrane region" description="Helical" evidence="1">
    <location>
        <begin position="428"/>
        <end position="457"/>
    </location>
</feature>
<feature type="transmembrane region" description="Helical" evidence="1">
    <location>
        <begin position="23"/>
        <end position="48"/>
    </location>
</feature>
<dbReference type="AlphaFoldDB" id="A0A5R8Y0Z1"/>
<comment type="caution">
    <text evidence="3">The sequence shown here is derived from an EMBL/GenBank/DDBJ whole genome shotgun (WGS) entry which is preliminary data.</text>
</comment>